<evidence type="ECO:0000256" key="8">
    <source>
        <dbReference type="ARBA" id="ARBA00022723"/>
    </source>
</evidence>
<evidence type="ECO:0000256" key="13">
    <source>
        <dbReference type="ARBA" id="ARBA00023027"/>
    </source>
</evidence>
<dbReference type="PANTHER" id="PTHR45444:SF3">
    <property type="entry name" value="XANTHINE DEHYDROGENASE"/>
    <property type="match status" value="1"/>
</dbReference>
<dbReference type="Pfam" id="PF20256">
    <property type="entry name" value="MoCoBD_2"/>
    <property type="match status" value="1"/>
</dbReference>
<dbReference type="FunFam" id="3.30.365.10:FF:000003">
    <property type="entry name" value="Aldehyde oxidase 1"/>
    <property type="match status" value="1"/>
</dbReference>
<gene>
    <name evidence="23" type="ORF">FWILDA_LOCUS8801</name>
</gene>
<feature type="binding site" evidence="20">
    <location>
        <position position="963"/>
    </location>
    <ligand>
        <name>Mo-molybdopterin</name>
        <dbReference type="ChEBI" id="CHEBI:71302"/>
    </ligand>
    <ligandPart>
        <name>Mo</name>
        <dbReference type="ChEBI" id="CHEBI:28685"/>
    </ligandPart>
</feature>
<dbReference type="FunFam" id="3.30.365.10:FF:000004">
    <property type="entry name" value="Xanthine dehydrogenase oxidase"/>
    <property type="match status" value="1"/>
</dbReference>
<dbReference type="PANTHER" id="PTHR45444">
    <property type="entry name" value="XANTHINE DEHYDROGENASE"/>
    <property type="match status" value="1"/>
</dbReference>
<dbReference type="SUPFAM" id="SSF56176">
    <property type="entry name" value="FAD-binding/transporter-associated domain-like"/>
    <property type="match status" value="1"/>
</dbReference>
<comment type="caution">
    <text evidence="23">The sequence shown here is derived from an EMBL/GenBank/DDBJ whole genome shotgun (WGS) entry which is preliminary data.</text>
</comment>
<comment type="cofactor">
    <cofactor evidence="1 19">
        <name>FAD</name>
        <dbReference type="ChEBI" id="CHEBI:57692"/>
    </cofactor>
</comment>
<dbReference type="EC" id="1.17.1.4" evidence="4"/>
<dbReference type="SUPFAM" id="SSF47741">
    <property type="entry name" value="CO dehydrogenase ISP C-domain like"/>
    <property type="match status" value="1"/>
</dbReference>
<evidence type="ECO:0000256" key="3">
    <source>
        <dbReference type="ARBA" id="ARBA00006849"/>
    </source>
</evidence>
<dbReference type="FunFam" id="3.90.1170.50:FF:000001">
    <property type="entry name" value="Aldehyde oxidase 1"/>
    <property type="match status" value="1"/>
</dbReference>
<dbReference type="OrthoDB" id="8300278at2759"/>
<evidence type="ECO:0000256" key="7">
    <source>
        <dbReference type="ARBA" id="ARBA00022714"/>
    </source>
</evidence>
<feature type="binding site" evidence="19">
    <location>
        <position position="401"/>
    </location>
    <ligand>
        <name>FAD</name>
        <dbReference type="ChEBI" id="CHEBI:57692"/>
    </ligand>
</feature>
<dbReference type="SMART" id="SM01008">
    <property type="entry name" value="Ald_Xan_dh_C"/>
    <property type="match status" value="1"/>
</dbReference>
<evidence type="ECO:0000313" key="24">
    <source>
        <dbReference type="Proteomes" id="UP001153678"/>
    </source>
</evidence>
<keyword evidence="24" id="KW-1185">Reference proteome</keyword>
<dbReference type="Gene3D" id="1.10.150.120">
    <property type="entry name" value="[2Fe-2S]-binding domain"/>
    <property type="match status" value="1"/>
</dbReference>
<dbReference type="SUPFAM" id="SSF54292">
    <property type="entry name" value="2Fe-2S ferredoxin-like"/>
    <property type="match status" value="1"/>
</dbReference>
<dbReference type="PROSITE" id="PS00559">
    <property type="entry name" value="MOLYBDOPTERIN_EUK"/>
    <property type="match status" value="1"/>
</dbReference>
<feature type="binding site" evidence="20">
    <location>
        <position position="139"/>
    </location>
    <ligand>
        <name>[2Fe-2S] cluster</name>
        <dbReference type="ChEBI" id="CHEBI:190135"/>
        <label>2</label>
    </ligand>
</feature>
<feature type="binding site" evidence="20">
    <location>
        <position position="818"/>
    </location>
    <ligand>
        <name>Mo-molybdopterin</name>
        <dbReference type="ChEBI" id="CHEBI:71302"/>
    </ligand>
    <ligandPart>
        <name>Mo</name>
        <dbReference type="ChEBI" id="CHEBI:28685"/>
    </ligandPart>
</feature>
<dbReference type="Pfam" id="PF01315">
    <property type="entry name" value="Ald_Xan_dh_C"/>
    <property type="match status" value="1"/>
</dbReference>
<feature type="binding site" evidence="19">
    <location>
        <position position="378"/>
    </location>
    <ligand>
        <name>FAD</name>
        <dbReference type="ChEBI" id="CHEBI:57692"/>
    </ligand>
</feature>
<protein>
    <recommendedName>
        <fullName evidence="4">xanthine dehydrogenase</fullName>
        <ecNumber evidence="4">1.17.1.4</ecNumber>
    </recommendedName>
</protein>
<dbReference type="InterPro" id="IPR016169">
    <property type="entry name" value="FAD-bd_PCMH_sub2"/>
</dbReference>
<organism evidence="23 24">
    <name type="scientific">Funneliformis geosporum</name>
    <dbReference type="NCBI Taxonomy" id="1117311"/>
    <lineage>
        <taxon>Eukaryota</taxon>
        <taxon>Fungi</taxon>
        <taxon>Fungi incertae sedis</taxon>
        <taxon>Mucoromycota</taxon>
        <taxon>Glomeromycotina</taxon>
        <taxon>Glomeromycetes</taxon>
        <taxon>Glomerales</taxon>
        <taxon>Glomeraceae</taxon>
        <taxon>Funneliformis</taxon>
    </lineage>
</organism>
<evidence type="ECO:0000256" key="12">
    <source>
        <dbReference type="ARBA" id="ARBA00023014"/>
    </source>
</evidence>
<keyword evidence="13" id="KW-0520">NAD</keyword>
<dbReference type="PIRSF" id="PIRSF000127">
    <property type="entry name" value="Xanthine_DH"/>
    <property type="match status" value="1"/>
</dbReference>
<evidence type="ECO:0000256" key="20">
    <source>
        <dbReference type="PIRSR" id="PIRSR000127-3"/>
    </source>
</evidence>
<evidence type="ECO:0000256" key="17">
    <source>
        <dbReference type="ARBA" id="ARBA00049517"/>
    </source>
</evidence>
<dbReference type="GO" id="GO:0071949">
    <property type="term" value="F:FAD binding"/>
    <property type="evidence" value="ECO:0007669"/>
    <property type="project" value="InterPro"/>
</dbReference>
<keyword evidence="14" id="KW-0576">Peroxisome</keyword>
<feature type="binding site" evidence="19">
    <location>
        <begin position="298"/>
        <end position="305"/>
    </location>
    <ligand>
        <name>FAD</name>
        <dbReference type="ChEBI" id="CHEBI:57692"/>
    </ligand>
</feature>
<dbReference type="Pfam" id="PF00111">
    <property type="entry name" value="Fer2"/>
    <property type="match status" value="1"/>
</dbReference>
<dbReference type="GO" id="GO:0043546">
    <property type="term" value="F:molybdopterin cofactor binding"/>
    <property type="evidence" value="ECO:0007669"/>
    <property type="project" value="InterPro"/>
</dbReference>
<evidence type="ECO:0000256" key="15">
    <source>
        <dbReference type="ARBA" id="ARBA00034078"/>
    </source>
</evidence>
<keyword evidence="7 20" id="KW-0001">2Fe-2S</keyword>
<evidence type="ECO:0000256" key="18">
    <source>
        <dbReference type="PIRSR" id="PIRSR000127-1"/>
    </source>
</evidence>
<dbReference type="GO" id="GO:0005777">
    <property type="term" value="C:peroxisome"/>
    <property type="evidence" value="ECO:0007669"/>
    <property type="project" value="UniProtKB-SubCell"/>
</dbReference>
<comment type="catalytic activity">
    <reaction evidence="17">
        <text>hypoxanthine + NAD(+) + H2O = xanthine + NADH + H(+)</text>
        <dbReference type="Rhea" id="RHEA:24670"/>
        <dbReference type="ChEBI" id="CHEBI:15377"/>
        <dbReference type="ChEBI" id="CHEBI:15378"/>
        <dbReference type="ChEBI" id="CHEBI:17368"/>
        <dbReference type="ChEBI" id="CHEBI:17712"/>
        <dbReference type="ChEBI" id="CHEBI:57540"/>
        <dbReference type="ChEBI" id="CHEBI:57945"/>
        <dbReference type="EC" id="1.17.1.4"/>
    </reaction>
</comment>
<evidence type="ECO:0000256" key="5">
    <source>
        <dbReference type="ARBA" id="ARBA00022505"/>
    </source>
</evidence>
<dbReference type="Gene3D" id="3.90.1170.50">
    <property type="entry name" value="Aldehyde oxidase/xanthine dehydrogenase, a/b hammerhead"/>
    <property type="match status" value="1"/>
</dbReference>
<dbReference type="InterPro" id="IPR001041">
    <property type="entry name" value="2Fe-2S_ferredoxin-type"/>
</dbReference>
<comment type="similarity">
    <text evidence="3">Belongs to the xanthine dehydrogenase family.</text>
</comment>
<keyword evidence="9 19" id="KW-0274">FAD</keyword>
<feature type="binding site" evidence="20">
    <location>
        <position position="75"/>
    </location>
    <ligand>
        <name>[2Fe-2S] cluster</name>
        <dbReference type="ChEBI" id="CHEBI:190135"/>
        <label>1</label>
    </ligand>
</feature>
<dbReference type="SUPFAM" id="SSF55447">
    <property type="entry name" value="CO dehydrogenase flavoprotein C-terminal domain-like"/>
    <property type="match status" value="1"/>
</dbReference>
<dbReference type="FunFam" id="3.30.365.10:FF:000001">
    <property type="entry name" value="Xanthine dehydrogenase oxidase"/>
    <property type="match status" value="1"/>
</dbReference>
<feature type="binding site" evidence="20">
    <location>
        <position position="174"/>
    </location>
    <ligand>
        <name>[2Fe-2S] cluster</name>
        <dbReference type="ChEBI" id="CHEBI:190135"/>
        <label>2</label>
    </ligand>
</feature>
<evidence type="ECO:0000256" key="19">
    <source>
        <dbReference type="PIRSR" id="PIRSR000127-2"/>
    </source>
</evidence>
<feature type="binding site" evidence="19">
    <location>
        <position position="965"/>
    </location>
    <ligand>
        <name>substrate</name>
    </ligand>
</feature>
<evidence type="ECO:0000256" key="11">
    <source>
        <dbReference type="ARBA" id="ARBA00023004"/>
    </source>
</evidence>
<dbReference type="InterPro" id="IPR006058">
    <property type="entry name" value="2Fe2S_fd_BS"/>
</dbReference>
<feature type="binding site" evidence="19">
    <location>
        <position position="480"/>
    </location>
    <ligand>
        <name>FAD</name>
        <dbReference type="ChEBI" id="CHEBI:57692"/>
    </ligand>
</feature>
<evidence type="ECO:0000256" key="16">
    <source>
        <dbReference type="ARBA" id="ARBA00049017"/>
    </source>
</evidence>
<feature type="binding site" evidence="19">
    <location>
        <position position="462"/>
    </location>
    <ligand>
        <name>FAD</name>
        <dbReference type="ChEBI" id="CHEBI:57692"/>
    </ligand>
</feature>
<evidence type="ECO:0000256" key="9">
    <source>
        <dbReference type="ARBA" id="ARBA00022827"/>
    </source>
</evidence>
<comment type="cofactor">
    <cofactor evidence="20">
        <name>[2Fe-2S] cluster</name>
        <dbReference type="ChEBI" id="CHEBI:190135"/>
    </cofactor>
    <text evidence="20">Binds 2 [2Fe-2S] clusters.</text>
</comment>
<dbReference type="PROSITE" id="PS51387">
    <property type="entry name" value="FAD_PCMH"/>
    <property type="match status" value="1"/>
</dbReference>
<dbReference type="Pfam" id="PF02738">
    <property type="entry name" value="MoCoBD_1"/>
    <property type="match status" value="1"/>
</dbReference>
<evidence type="ECO:0000259" key="21">
    <source>
        <dbReference type="PROSITE" id="PS51085"/>
    </source>
</evidence>
<dbReference type="SMART" id="SM01092">
    <property type="entry name" value="CO_deh_flav_C"/>
    <property type="match status" value="1"/>
</dbReference>
<keyword evidence="10" id="KW-0560">Oxidoreductase</keyword>
<comment type="cofactor">
    <cofactor evidence="20">
        <name>Mo-molybdopterin</name>
        <dbReference type="ChEBI" id="CHEBI:71302"/>
    </cofactor>
    <text evidence="20">Binds 1 Mo-molybdopterin (Mo-MPT) cofactor per subunit.</text>
</comment>
<dbReference type="InterPro" id="IPR036010">
    <property type="entry name" value="2Fe-2S_ferredoxin-like_sf"/>
</dbReference>
<feature type="binding site" evidence="20">
    <location>
        <position position="100"/>
    </location>
    <ligand>
        <name>[2Fe-2S] cluster</name>
        <dbReference type="ChEBI" id="CHEBI:190135"/>
        <label>1</label>
    </ligand>
</feature>
<dbReference type="InterPro" id="IPR012675">
    <property type="entry name" value="Beta-grasp_dom_sf"/>
</dbReference>
<dbReference type="GO" id="GO:0005506">
    <property type="term" value="F:iron ion binding"/>
    <property type="evidence" value="ECO:0007669"/>
    <property type="project" value="InterPro"/>
</dbReference>
<dbReference type="CDD" id="cd00207">
    <property type="entry name" value="fer2"/>
    <property type="match status" value="1"/>
</dbReference>
<evidence type="ECO:0000259" key="22">
    <source>
        <dbReference type="PROSITE" id="PS51387"/>
    </source>
</evidence>
<evidence type="ECO:0000256" key="2">
    <source>
        <dbReference type="ARBA" id="ARBA00004275"/>
    </source>
</evidence>
<dbReference type="InterPro" id="IPR016208">
    <property type="entry name" value="Ald_Oxase/xanthine_DH-like"/>
</dbReference>
<keyword evidence="5 20" id="KW-0500">Molybdenum</keyword>
<dbReference type="Pfam" id="PF01799">
    <property type="entry name" value="Fer2_2"/>
    <property type="match status" value="1"/>
</dbReference>
<evidence type="ECO:0000256" key="6">
    <source>
        <dbReference type="ARBA" id="ARBA00022630"/>
    </source>
</evidence>
<dbReference type="InterPro" id="IPR005107">
    <property type="entry name" value="CO_DH_flav_C"/>
</dbReference>
<dbReference type="InterPro" id="IPR008274">
    <property type="entry name" value="AldOxase/xan_DH_MoCoBD1"/>
</dbReference>
<keyword evidence="11 20" id="KW-0408">Iron</keyword>
<feature type="binding site" evidence="20">
    <location>
        <position position="849"/>
    </location>
    <ligand>
        <name>Mo-molybdopterin</name>
        <dbReference type="ChEBI" id="CHEBI:71302"/>
    </ligand>
    <ligandPart>
        <name>Mo</name>
        <dbReference type="ChEBI" id="CHEBI:28685"/>
    </ligandPart>
</feature>
<comment type="catalytic activity">
    <reaction evidence="16">
        <text>xanthine + NAD(+) + H2O = urate + NADH + H(+)</text>
        <dbReference type="Rhea" id="RHEA:16669"/>
        <dbReference type="ChEBI" id="CHEBI:15377"/>
        <dbReference type="ChEBI" id="CHEBI:15378"/>
        <dbReference type="ChEBI" id="CHEBI:17712"/>
        <dbReference type="ChEBI" id="CHEBI:17775"/>
        <dbReference type="ChEBI" id="CHEBI:57540"/>
        <dbReference type="ChEBI" id="CHEBI:57945"/>
        <dbReference type="EC" id="1.17.1.4"/>
    </reaction>
</comment>
<dbReference type="Gene3D" id="3.30.43.10">
    <property type="entry name" value="Uridine Diphospho-n-acetylenolpyruvylglucosamine Reductase, domain 2"/>
    <property type="match status" value="1"/>
</dbReference>
<dbReference type="FunFam" id="3.30.365.10:FF:000002">
    <property type="entry name" value="Xanthine dehydrogenase oxidase"/>
    <property type="match status" value="1"/>
</dbReference>
<evidence type="ECO:0000256" key="14">
    <source>
        <dbReference type="ARBA" id="ARBA00023140"/>
    </source>
</evidence>
<dbReference type="InterPro" id="IPR022407">
    <property type="entry name" value="OxRdtase_Mopterin_BS"/>
</dbReference>
<dbReference type="GO" id="GO:0051537">
    <property type="term" value="F:2 iron, 2 sulfur cluster binding"/>
    <property type="evidence" value="ECO:0007669"/>
    <property type="project" value="UniProtKB-KW"/>
</dbReference>
<feature type="domain" description="2Fe-2S ferredoxin-type" evidence="21">
    <location>
        <begin position="32"/>
        <end position="118"/>
    </location>
</feature>
<dbReference type="Pfam" id="PF03450">
    <property type="entry name" value="CO_deh_flav_C"/>
    <property type="match status" value="1"/>
</dbReference>
<dbReference type="Gene3D" id="3.30.465.10">
    <property type="match status" value="1"/>
</dbReference>
<dbReference type="Pfam" id="PF00941">
    <property type="entry name" value="FAD_binding_5"/>
    <property type="match status" value="1"/>
</dbReference>
<dbReference type="InterPro" id="IPR016166">
    <property type="entry name" value="FAD-bd_PCMH"/>
</dbReference>
<dbReference type="InterPro" id="IPR036856">
    <property type="entry name" value="Ald_Oxase/Xan_DH_a/b_sf"/>
</dbReference>
<dbReference type="InterPro" id="IPR002346">
    <property type="entry name" value="Mopterin_DH_FAD-bd"/>
</dbReference>
<dbReference type="InterPro" id="IPR046867">
    <property type="entry name" value="AldOxase/xan_DH_MoCoBD2"/>
</dbReference>
<dbReference type="InterPro" id="IPR036318">
    <property type="entry name" value="FAD-bd_PCMH-like_sf"/>
</dbReference>
<feature type="active site" description="Proton acceptor" evidence="18">
    <location>
        <position position="1314"/>
    </location>
</feature>
<dbReference type="PROSITE" id="PS00197">
    <property type="entry name" value="2FE2S_FER_1"/>
    <property type="match status" value="1"/>
</dbReference>
<proteinExistence type="inferred from homology"/>
<dbReference type="FunFam" id="3.10.20.30:FF:000015">
    <property type="entry name" value="Aldehyde oxidase 1"/>
    <property type="match status" value="1"/>
</dbReference>
<dbReference type="InterPro" id="IPR000674">
    <property type="entry name" value="Ald_Oxase/Xan_DH_a/b"/>
</dbReference>
<feature type="domain" description="FAD-binding PCMH-type" evidence="22">
    <location>
        <begin position="270"/>
        <end position="472"/>
    </location>
</feature>
<comment type="cofactor">
    <cofactor evidence="15">
        <name>[2Fe-2S] cluster</name>
        <dbReference type="ChEBI" id="CHEBI:190135"/>
    </cofactor>
</comment>
<evidence type="ECO:0000256" key="1">
    <source>
        <dbReference type="ARBA" id="ARBA00001974"/>
    </source>
</evidence>
<dbReference type="InterPro" id="IPR002888">
    <property type="entry name" value="2Fe-2S-bd"/>
</dbReference>
<evidence type="ECO:0000313" key="23">
    <source>
        <dbReference type="EMBL" id="CAI2178865.1"/>
    </source>
</evidence>
<feature type="binding site" evidence="20">
    <location>
        <position position="142"/>
    </location>
    <ligand>
        <name>[2Fe-2S] cluster</name>
        <dbReference type="ChEBI" id="CHEBI:190135"/>
        <label>2</label>
    </ligand>
</feature>
<keyword evidence="8 20" id="KW-0479">Metal-binding</keyword>
<dbReference type="GO" id="GO:0006145">
    <property type="term" value="P:purine nucleobase catabolic process"/>
    <property type="evidence" value="ECO:0007669"/>
    <property type="project" value="UniProtKB-ARBA"/>
</dbReference>
<comment type="subcellular location">
    <subcellularLocation>
        <location evidence="2">Peroxisome</location>
    </subcellularLocation>
</comment>
<dbReference type="EMBL" id="CAMKVN010001939">
    <property type="protein sequence ID" value="CAI2178865.1"/>
    <property type="molecule type" value="Genomic_DNA"/>
</dbReference>
<feature type="binding site" evidence="20">
    <location>
        <position position="176"/>
    </location>
    <ligand>
        <name>[2Fe-2S] cluster</name>
        <dbReference type="ChEBI" id="CHEBI:190135"/>
        <label>2</label>
    </ligand>
</feature>
<feature type="binding site" evidence="20">
    <location>
        <position position="78"/>
    </location>
    <ligand>
        <name>[2Fe-2S] cluster</name>
        <dbReference type="ChEBI" id="CHEBI:190135"/>
        <label>1</label>
    </ligand>
</feature>
<feature type="binding site" evidence="19">
    <location>
        <position position="1061"/>
    </location>
    <ligand>
        <name>substrate</name>
    </ligand>
</feature>
<keyword evidence="12 20" id="KW-0411">Iron-sulfur</keyword>
<dbReference type="SUPFAM" id="SSF56003">
    <property type="entry name" value="Molybdenum cofactor-binding domain"/>
    <property type="match status" value="1"/>
</dbReference>
<evidence type="ECO:0000256" key="4">
    <source>
        <dbReference type="ARBA" id="ARBA00013123"/>
    </source>
</evidence>
<dbReference type="Gene3D" id="3.30.365.10">
    <property type="entry name" value="Aldehyde oxidase/xanthine dehydrogenase, molybdopterin binding domain"/>
    <property type="match status" value="4"/>
</dbReference>
<sequence length="1382" mass="154867">MKELVTPVTNRKTPFDSDDNDFIIKHDIKFYKKLKFYLNGNFVELDNPDPDITLLQYVRSVGLTGTKLGCAEGGCGACTVLISSYNPANQKISHISVNACLAPLYSVDGKHVITIEGIGNVKNPHPVQERIALLHGSQCGFCTPGIAMSLYALLRNNPNPSEEEIEECFDGNLCRCTGYRPILDAAKTFAKSENKCLENGLGSKEIYQEQNGIKKCGREDCCKLNNSNTNFHSIIDLKFPQIKFKQYDATQELIFPPTLITSYKSYPLYFTGRKTECYKPNNLNELLLLKFKYPQAKLVSGNTEVGIEVKFKKMDYNVLIYVGDLKELKDYEFKDEGLVIGANVILAQFQEILQKACKHYKEYEAETFKALLTNLRWFAGQQIRNVATPAGNIITGSPISDLNPIFMSTSCIFTISCHKESVDISSTYNFVSNNISCVSRDVSANEFWTGYRQNTCTSTEILTKIFIPLSHKRQFVRAYKQSKRRDDDIAIVNAGLMIQLDEENYVKDVGFGFGGMRSVSVRTPLSEEWLIGKQLGDTNILKGLLDRLSEELHLSFNAPGGMASYRKSLVSGFIYKFWYDISKRVGISTKEFDENDIDEFVGIIERNVSKGVQTVGFKENEKKIVGKGIPHVSSMKQVTGEAIYTDDLPKIQGELYGALVLSQKAHAKMLSIDASRALAIPEVKGFFSAKDVPGENKWGPVFNDEEVFVSEEVQCVGQIIGLVVAETQAIAQEAVLLVKIEYEELPHLLTIEEAIQQNSFFNDKTMVQGDVDEALQHSDYVFEGEARVGGQEHFYLETQASLIIPREDNEFEIHASTQNPTETQRVGASVLGTLANKVVCKVKRLGGGFGGKETRSVPLTLALLVGAYHLKRPIRCMLDRDEDMIISGQRHPFLGQWKVGVNKDMKLQALDLKLYLNAGWSNDLSPAVLERSMTHCDNCYYIPNMRLFGKTCKTNIHSNTAFRGFGAPQGMMVTENMMSEIADKLGFDVVEFREKNLYSEGQQTHYNMTLKDWHIPSIYEQVKISSEYERRRQELNEFNEKHKWRKRGLSLIPTKFGLSFTVFHLNQAGALVHIYTDGSVLVSHGGVEMGQGLHTKILQVAAEALDIPLENVHLMETATNVIINTSPTAASVSSDLNGYAVLKACEVLSNRLKPYREKMPDKNFKEIVKAAYLDRVNLSANGFYKTPDIGYDWEKKEGQMYLYFTTGAACTEVEIDVLTGDHTILRTDLVMDIGRSLNYAIDLGQIEGAFVQGVGWCTIEETLFFPDGQIFTKGPGNYKLPGFRDIPQDFRISTLRNAENPNLKTIHSSKGVGEPPLFLGSSVFFAIRDAIKSVRKANGNNEVVVLRSPATSERIRMACMDELVSINLIEQKKDEKGWVISA</sequence>
<accession>A0A9W4SSD9</accession>
<dbReference type="Gene3D" id="3.10.20.30">
    <property type="match status" value="1"/>
</dbReference>
<dbReference type="Proteomes" id="UP001153678">
    <property type="component" value="Unassembled WGS sequence"/>
</dbReference>
<keyword evidence="6" id="KW-0285">Flavoprotein</keyword>
<dbReference type="SUPFAM" id="SSF54665">
    <property type="entry name" value="CO dehydrogenase molybdoprotein N-domain-like"/>
    <property type="match status" value="1"/>
</dbReference>
<dbReference type="InterPro" id="IPR036683">
    <property type="entry name" value="CO_DH_flav_C_dom_sf"/>
</dbReference>
<feature type="binding site" evidence="20">
    <location>
        <position position="1130"/>
    </location>
    <ligand>
        <name>Mo-molybdopterin</name>
        <dbReference type="ChEBI" id="CHEBI:71302"/>
    </ligand>
    <ligandPart>
        <name>Mo</name>
        <dbReference type="ChEBI" id="CHEBI:28685"/>
    </ligandPart>
</feature>
<dbReference type="FunFam" id="3.30.43.10:FF:000001">
    <property type="entry name" value="Xanthine dehydrogenase/oxidase"/>
    <property type="match status" value="1"/>
</dbReference>
<dbReference type="InterPro" id="IPR036884">
    <property type="entry name" value="2Fe-2S-bd_dom_sf"/>
</dbReference>
<dbReference type="InterPro" id="IPR037165">
    <property type="entry name" value="AldOxase/xan_DH_Mopterin-bd_sf"/>
</dbReference>
<dbReference type="PROSITE" id="PS51085">
    <property type="entry name" value="2FE2S_FER_2"/>
    <property type="match status" value="1"/>
</dbReference>
<feature type="binding site" evidence="19">
    <location>
        <position position="853"/>
    </location>
    <ligand>
        <name>substrate</name>
    </ligand>
</feature>
<dbReference type="GO" id="GO:0004854">
    <property type="term" value="F:xanthine dehydrogenase activity"/>
    <property type="evidence" value="ECO:0007669"/>
    <property type="project" value="UniProtKB-EC"/>
</dbReference>
<feature type="binding site" evidence="20">
    <location>
        <position position="70"/>
    </location>
    <ligand>
        <name>[2Fe-2S] cluster</name>
        <dbReference type="ChEBI" id="CHEBI:190135"/>
        <label>1</label>
    </ligand>
</feature>
<dbReference type="FunFam" id="3.30.465.10:FF:000004">
    <property type="entry name" value="Xanthine dehydrogenase/oxidase"/>
    <property type="match status" value="1"/>
</dbReference>
<dbReference type="Gene3D" id="3.30.390.50">
    <property type="entry name" value="CO dehydrogenase flavoprotein, C-terminal domain"/>
    <property type="match status" value="1"/>
</dbReference>
<name>A0A9W4SSD9_9GLOM</name>
<evidence type="ECO:0000256" key="10">
    <source>
        <dbReference type="ARBA" id="ARBA00023002"/>
    </source>
</evidence>
<dbReference type="InterPro" id="IPR016167">
    <property type="entry name" value="FAD-bd_PCMH_sub1"/>
</dbReference>
<reference evidence="23" key="1">
    <citation type="submission" date="2022-08" db="EMBL/GenBank/DDBJ databases">
        <authorList>
            <person name="Kallberg Y."/>
            <person name="Tangrot J."/>
            <person name="Rosling A."/>
        </authorList>
    </citation>
    <scope>NUCLEOTIDE SEQUENCE</scope>
    <source>
        <strain evidence="23">Wild A</strain>
    </source>
</reference>
<feature type="binding site" evidence="19">
    <location>
        <position position="931"/>
    </location>
    <ligand>
        <name>substrate</name>
    </ligand>
</feature>